<evidence type="ECO:0000259" key="3">
    <source>
        <dbReference type="Pfam" id="PF02826"/>
    </source>
</evidence>
<keyword evidence="5" id="KW-1185">Reference proteome</keyword>
<dbReference type="Gene3D" id="3.40.50.720">
    <property type="entry name" value="NAD(P)-binding Rossmann-like Domain"/>
    <property type="match status" value="2"/>
</dbReference>
<dbReference type="PANTHER" id="PTHR43333:SF1">
    <property type="entry name" value="D-ISOMER SPECIFIC 2-HYDROXYACID DEHYDROGENASE NAD-BINDING DOMAIN-CONTAINING PROTEIN"/>
    <property type="match status" value="1"/>
</dbReference>
<accession>A0ABP8YCP3</accession>
<evidence type="ECO:0000256" key="1">
    <source>
        <dbReference type="ARBA" id="ARBA00023002"/>
    </source>
</evidence>
<keyword evidence="2" id="KW-0520">NAD</keyword>
<feature type="domain" description="D-isomer specific 2-hydroxyacid dehydrogenase NAD-binding" evidence="3">
    <location>
        <begin position="102"/>
        <end position="270"/>
    </location>
</feature>
<dbReference type="InterPro" id="IPR006140">
    <property type="entry name" value="D-isomer_DH_NAD-bd"/>
</dbReference>
<dbReference type="InterPro" id="IPR036291">
    <property type="entry name" value="NAD(P)-bd_dom_sf"/>
</dbReference>
<evidence type="ECO:0000313" key="4">
    <source>
        <dbReference type="EMBL" id="GAA4726697.1"/>
    </source>
</evidence>
<sequence length="307" mass="31845">MSARPAISAAPSTPAWVPGAVEASGARLVPLGAETEGLLWFGPLGVDGLGPALASAPRVRWVQLPSAGVDAALDAGLIDSDRTWTSAKGAFAEPVAEHALALTLAALRQLPARARTRTWGTEAGRSLYDARVLVLGAGGIARSFLELLAPFRTRNVVVRRRTAPVPGAERVVTGADLHAELAEADVVVLAAALTEQTRALVGPQELAAMRPGATLVNIARGGLVDTDALVAALRSGQVGAAALDVTDPEPLPDGHPLWELPNALVTPHTADTPEMVEPLLRRRVVENLGRFVAGDTLEGVVDPTTGY</sequence>
<dbReference type="PANTHER" id="PTHR43333">
    <property type="entry name" value="2-HACID_DH_C DOMAIN-CONTAINING PROTEIN"/>
    <property type="match status" value="1"/>
</dbReference>
<name>A0ABP8YCP3_9MICO</name>
<dbReference type="Pfam" id="PF02826">
    <property type="entry name" value="2-Hacid_dh_C"/>
    <property type="match status" value="1"/>
</dbReference>
<dbReference type="SUPFAM" id="SSF51735">
    <property type="entry name" value="NAD(P)-binding Rossmann-fold domains"/>
    <property type="match status" value="1"/>
</dbReference>
<proteinExistence type="predicted"/>
<gene>
    <name evidence="4" type="ORF">GCM10023216_16730</name>
</gene>
<evidence type="ECO:0000256" key="2">
    <source>
        <dbReference type="ARBA" id="ARBA00023027"/>
    </source>
</evidence>
<dbReference type="EMBL" id="BAABID010000008">
    <property type="protein sequence ID" value="GAA4726697.1"/>
    <property type="molecule type" value="Genomic_DNA"/>
</dbReference>
<organism evidence="4 5">
    <name type="scientific">Isoptericola chiayiensis</name>
    <dbReference type="NCBI Taxonomy" id="579446"/>
    <lineage>
        <taxon>Bacteria</taxon>
        <taxon>Bacillati</taxon>
        <taxon>Actinomycetota</taxon>
        <taxon>Actinomycetes</taxon>
        <taxon>Micrococcales</taxon>
        <taxon>Promicromonosporaceae</taxon>
        <taxon>Isoptericola</taxon>
    </lineage>
</organism>
<protein>
    <submittedName>
        <fullName evidence="4">D-isomer specific 2-hydroxyacid dehydrogenase family protein</fullName>
    </submittedName>
</protein>
<reference evidence="5" key="1">
    <citation type="journal article" date="2019" name="Int. J. Syst. Evol. Microbiol.">
        <title>The Global Catalogue of Microorganisms (GCM) 10K type strain sequencing project: providing services to taxonomists for standard genome sequencing and annotation.</title>
        <authorList>
            <consortium name="The Broad Institute Genomics Platform"/>
            <consortium name="The Broad Institute Genome Sequencing Center for Infectious Disease"/>
            <person name="Wu L."/>
            <person name="Ma J."/>
        </authorList>
    </citation>
    <scope>NUCLEOTIDE SEQUENCE [LARGE SCALE GENOMIC DNA]</scope>
    <source>
        <strain evidence="5">JCM 18063</strain>
    </source>
</reference>
<comment type="caution">
    <text evidence="4">The sequence shown here is derived from an EMBL/GenBank/DDBJ whole genome shotgun (WGS) entry which is preliminary data.</text>
</comment>
<dbReference type="RefSeq" id="WP_172149498.1">
    <property type="nucleotide sequence ID" value="NZ_BAABID010000008.1"/>
</dbReference>
<keyword evidence="1" id="KW-0560">Oxidoreductase</keyword>
<evidence type="ECO:0000313" key="5">
    <source>
        <dbReference type="Proteomes" id="UP001500956"/>
    </source>
</evidence>
<dbReference type="SUPFAM" id="SSF52283">
    <property type="entry name" value="Formate/glycerate dehydrogenase catalytic domain-like"/>
    <property type="match status" value="1"/>
</dbReference>
<dbReference type="Proteomes" id="UP001500956">
    <property type="component" value="Unassembled WGS sequence"/>
</dbReference>